<dbReference type="EMBL" id="BNJK01000001">
    <property type="protein sequence ID" value="GHO93682.1"/>
    <property type="molecule type" value="Genomic_DNA"/>
</dbReference>
<dbReference type="InterPro" id="IPR007295">
    <property type="entry name" value="DUF402"/>
</dbReference>
<dbReference type="RefSeq" id="WP_220204454.1">
    <property type="nucleotide sequence ID" value="NZ_BNJK01000001.1"/>
</dbReference>
<dbReference type="SUPFAM" id="SSF159234">
    <property type="entry name" value="FomD-like"/>
    <property type="match status" value="1"/>
</dbReference>
<evidence type="ECO:0000313" key="3">
    <source>
        <dbReference type="Proteomes" id="UP000597444"/>
    </source>
</evidence>
<name>A0A8J3N174_9CHLR</name>
<dbReference type="Pfam" id="PF04167">
    <property type="entry name" value="DUF402"/>
    <property type="match status" value="1"/>
</dbReference>
<dbReference type="InterPro" id="IPR035930">
    <property type="entry name" value="FomD-like_sf"/>
</dbReference>
<dbReference type="AlphaFoldDB" id="A0A8J3N174"/>
<evidence type="ECO:0000259" key="1">
    <source>
        <dbReference type="Pfam" id="PF04167"/>
    </source>
</evidence>
<sequence length="187" mass="21962">MLFDTTIRKVLVDGSQWASWHGYHLPVSDEHFVIWTPAGTQMDWRPGTWISQKHQLSYFWPDAWYTIHIGYDLSGNFLSGYCDVVLPYSDYTNTAAEMIYTDLYIDVVVREDYSVYTKDQDVFQRAAQRYSIVEQSRQKSFEMLNWLEEQAKRWTGPFAIVPRSLPRTDFEQLTPEEAATILREAPI</sequence>
<accession>A0A8J3N174</accession>
<protein>
    <recommendedName>
        <fullName evidence="1">DUF402 domain-containing protein</fullName>
    </recommendedName>
</protein>
<gene>
    <name evidence="2" type="ORF">KSF_037300</name>
</gene>
<evidence type="ECO:0000313" key="2">
    <source>
        <dbReference type="EMBL" id="GHO93682.1"/>
    </source>
</evidence>
<feature type="domain" description="DUF402" evidence="1">
    <location>
        <begin position="46"/>
        <end position="154"/>
    </location>
</feature>
<proteinExistence type="predicted"/>
<reference evidence="2" key="1">
    <citation type="submission" date="2020-10" db="EMBL/GenBank/DDBJ databases">
        <title>Taxonomic study of unclassified bacteria belonging to the class Ktedonobacteria.</title>
        <authorList>
            <person name="Yabe S."/>
            <person name="Wang C.M."/>
            <person name="Zheng Y."/>
            <person name="Sakai Y."/>
            <person name="Cavaletti L."/>
            <person name="Monciardini P."/>
            <person name="Donadio S."/>
        </authorList>
    </citation>
    <scope>NUCLEOTIDE SEQUENCE</scope>
    <source>
        <strain evidence="2">ID150040</strain>
    </source>
</reference>
<organism evidence="2 3">
    <name type="scientific">Reticulibacter mediterranei</name>
    <dbReference type="NCBI Taxonomy" id="2778369"/>
    <lineage>
        <taxon>Bacteria</taxon>
        <taxon>Bacillati</taxon>
        <taxon>Chloroflexota</taxon>
        <taxon>Ktedonobacteria</taxon>
        <taxon>Ktedonobacterales</taxon>
        <taxon>Reticulibacteraceae</taxon>
        <taxon>Reticulibacter</taxon>
    </lineage>
</organism>
<keyword evidence="3" id="KW-1185">Reference proteome</keyword>
<dbReference type="Gene3D" id="2.40.380.10">
    <property type="entry name" value="FomD-like"/>
    <property type="match status" value="1"/>
</dbReference>
<dbReference type="Proteomes" id="UP000597444">
    <property type="component" value="Unassembled WGS sequence"/>
</dbReference>
<comment type="caution">
    <text evidence="2">The sequence shown here is derived from an EMBL/GenBank/DDBJ whole genome shotgun (WGS) entry which is preliminary data.</text>
</comment>